<dbReference type="OrthoDB" id="9797528at2"/>
<dbReference type="SUPFAM" id="SSF103378">
    <property type="entry name" value="2-methylcitrate dehydratase PrpD"/>
    <property type="match status" value="1"/>
</dbReference>
<protein>
    <submittedName>
        <fullName evidence="4">MmgE/PrpD family protein</fullName>
    </submittedName>
</protein>
<sequence length="452" mass="47283">MRTDETAAEGFTTQVANEVAAIRYADLPPHALTRARLVLLDWFGAVVAGSVEPAGRIAQAIASETESRPVASLIGTNLRSSPREAAMANAIAAHALDFDDSSLWTDGHPSAAVVSAAVALGETLRSSTGQVVAAIVAGLQGQARIALATGPSAYESGFHGTGIYGTFGAAGACSHLLDIGVQGLEQAYTLAATQAAGLRRPFGTMGKHLNAAKAASNGMLAAQLAAKGFTAPTDGIEGRQGFAWTHSTTFDPSRPQQIMGNRLAIESILFKRHASCHGTHSSIDGVAQLRAQYAFAEEDIASVRLFVPEKVTDICCISDPVSGLEGKFSVRHAASVALAGLDTGPAGFSDESVQDARLVALRELVTVCPEADRPLTAPTRVQVTLLKGDVLEAEVDVFEPTSSAGLPAEWKALESKFISLSSPVIGMRAARDVVDRIERLDPDCTIDQLFNL</sequence>
<dbReference type="PANTHER" id="PTHR16943">
    <property type="entry name" value="2-METHYLCITRATE DEHYDRATASE-RELATED"/>
    <property type="match status" value="1"/>
</dbReference>
<name>A0A024H7I3_9MICC</name>
<dbReference type="InterPro" id="IPR036148">
    <property type="entry name" value="MmgE/PrpD_sf"/>
</dbReference>
<dbReference type="InterPro" id="IPR042188">
    <property type="entry name" value="MmgE/PrpD_sf_2"/>
</dbReference>
<evidence type="ECO:0000313" key="5">
    <source>
        <dbReference type="Proteomes" id="UP000035722"/>
    </source>
</evidence>
<dbReference type="InterPro" id="IPR005656">
    <property type="entry name" value="MmgE_PrpD"/>
</dbReference>
<dbReference type="Gene3D" id="3.30.1330.120">
    <property type="entry name" value="2-methylcitrate dehydratase PrpD"/>
    <property type="match status" value="1"/>
</dbReference>
<dbReference type="Gene3D" id="1.10.4100.10">
    <property type="entry name" value="2-methylcitrate dehydratase PrpD"/>
    <property type="match status" value="1"/>
</dbReference>
<dbReference type="RefSeq" id="WP_083435539.1">
    <property type="nucleotide sequence ID" value="NZ_CAQI01000053.1"/>
</dbReference>
<dbReference type="InterPro" id="IPR045336">
    <property type="entry name" value="MmgE_PrpD_N"/>
</dbReference>
<proteinExistence type="inferred from homology"/>
<dbReference type="InterPro" id="IPR042183">
    <property type="entry name" value="MmgE/PrpD_sf_1"/>
</dbReference>
<dbReference type="PANTHER" id="PTHR16943:SF8">
    <property type="entry name" value="2-METHYLCITRATE DEHYDRATASE"/>
    <property type="match status" value="1"/>
</dbReference>
<feature type="domain" description="MmgE/PrpD C-terminal" evidence="3">
    <location>
        <begin position="273"/>
        <end position="430"/>
    </location>
</feature>
<evidence type="ECO:0000259" key="2">
    <source>
        <dbReference type="Pfam" id="PF03972"/>
    </source>
</evidence>
<dbReference type="GO" id="GO:0016829">
    <property type="term" value="F:lyase activity"/>
    <property type="evidence" value="ECO:0007669"/>
    <property type="project" value="InterPro"/>
</dbReference>
<keyword evidence="5" id="KW-1185">Reference proteome</keyword>
<dbReference type="EMBL" id="CAQI01000053">
    <property type="protein sequence ID" value="CCQ48110.1"/>
    <property type="molecule type" value="Genomic_DNA"/>
</dbReference>
<dbReference type="STRING" id="861266.ARTSIC4J27_4107"/>
<comment type="similarity">
    <text evidence="1">Belongs to the PrpD family.</text>
</comment>
<evidence type="ECO:0000313" key="4">
    <source>
        <dbReference type="EMBL" id="CCQ48110.1"/>
    </source>
</evidence>
<dbReference type="Pfam" id="PF03972">
    <property type="entry name" value="MmgE_PrpD_N"/>
    <property type="match status" value="1"/>
</dbReference>
<gene>
    <name evidence="4" type="ORF">ARTSIC4J27_4107</name>
</gene>
<evidence type="ECO:0000259" key="3">
    <source>
        <dbReference type="Pfam" id="PF19305"/>
    </source>
</evidence>
<reference evidence="5" key="1">
    <citation type="journal article" date="2014" name="Genome Announc.">
        <title>Genome Sequence of Arthrobacter siccitolerans 4J27, a Xeroprotectant-Producing Desiccation-Tolerant Microorganism.</title>
        <authorList>
            <person name="Manzanera M."/>
            <person name="Santa-Cruz-Calvo L."/>
            <person name="Vilchez J.I."/>
            <person name="Garcia-Fontana C."/>
            <person name="Silva-Castro G.A."/>
            <person name="Calvo C."/>
            <person name="Gonzalez-Lopez J."/>
        </authorList>
    </citation>
    <scope>NUCLEOTIDE SEQUENCE [LARGE SCALE GENOMIC DNA]</scope>
    <source>
        <strain evidence="5">4J27</strain>
    </source>
</reference>
<dbReference type="Pfam" id="PF19305">
    <property type="entry name" value="MmgE_PrpD_C"/>
    <property type="match status" value="1"/>
</dbReference>
<accession>A0A024H7I3</accession>
<dbReference type="AlphaFoldDB" id="A0A024H7I3"/>
<organism evidence="4 5">
    <name type="scientific">Pseudarthrobacter siccitolerans</name>
    <dbReference type="NCBI Taxonomy" id="861266"/>
    <lineage>
        <taxon>Bacteria</taxon>
        <taxon>Bacillati</taxon>
        <taxon>Actinomycetota</taxon>
        <taxon>Actinomycetes</taxon>
        <taxon>Micrococcales</taxon>
        <taxon>Micrococcaceae</taxon>
        <taxon>Pseudarthrobacter</taxon>
    </lineage>
</organism>
<dbReference type="InterPro" id="IPR045337">
    <property type="entry name" value="MmgE_PrpD_C"/>
</dbReference>
<feature type="domain" description="MmgE/PrpD N-terminal" evidence="2">
    <location>
        <begin position="14"/>
        <end position="253"/>
    </location>
</feature>
<evidence type="ECO:0000256" key="1">
    <source>
        <dbReference type="ARBA" id="ARBA00006174"/>
    </source>
</evidence>
<comment type="caution">
    <text evidence="4">The sequence shown here is derived from an EMBL/GenBank/DDBJ whole genome shotgun (WGS) entry which is preliminary data.</text>
</comment>
<dbReference type="Proteomes" id="UP000035722">
    <property type="component" value="Unassembled WGS sequence"/>
</dbReference>